<protein>
    <submittedName>
        <fullName evidence="1">Uncharacterized protein</fullName>
    </submittedName>
</protein>
<reference evidence="1 2" key="1">
    <citation type="submission" date="2024-04" db="EMBL/GenBank/DDBJ databases">
        <title>Novel species of the genus Ideonella isolated from streams.</title>
        <authorList>
            <person name="Lu H."/>
        </authorList>
    </citation>
    <scope>NUCLEOTIDE SEQUENCE [LARGE SCALE GENOMIC DNA]</scope>
    <source>
        <strain evidence="1 2">LYT19W</strain>
    </source>
</reference>
<dbReference type="Proteomes" id="UP001379945">
    <property type="component" value="Unassembled WGS sequence"/>
</dbReference>
<organism evidence="1 2">
    <name type="scientific">Ideonella margarita</name>
    <dbReference type="NCBI Taxonomy" id="2984191"/>
    <lineage>
        <taxon>Bacteria</taxon>
        <taxon>Pseudomonadati</taxon>
        <taxon>Pseudomonadota</taxon>
        <taxon>Betaproteobacteria</taxon>
        <taxon>Burkholderiales</taxon>
        <taxon>Sphaerotilaceae</taxon>
        <taxon>Ideonella</taxon>
    </lineage>
</organism>
<accession>A0ABU9C5P6</accession>
<sequence length="288" mass="32085">MSLSHLSAIGLRGEDKPQQYRYGHTVKSILSDASAHREVSFIGPNLFQITIAAGEYTEAIFNDLYFGSQRINQQCRNIECLLDSNAQSAWILVTAYYAAYFMANDISKVNGRFIINLSEADFLGILSAQQPSLQNGVTVEANNPFFVIAEHGQMSGEIVLTLKKSSPKPHQIAWSNFSQIAGKIKITDERLTYLTLLQSIVSAGNSGWETPSTVRNTWNYSQSNYYGEKGDEVGKIFSSIIKSPKSAFSWARNNNLKPSRENLAASVAYVYHILKLSHYAIINRLKIA</sequence>
<proteinExistence type="predicted"/>
<evidence type="ECO:0000313" key="1">
    <source>
        <dbReference type="EMBL" id="MEK8047088.1"/>
    </source>
</evidence>
<dbReference type="EMBL" id="JBBUTI010000007">
    <property type="protein sequence ID" value="MEK8047088.1"/>
    <property type="molecule type" value="Genomic_DNA"/>
</dbReference>
<keyword evidence="2" id="KW-1185">Reference proteome</keyword>
<comment type="caution">
    <text evidence="1">The sequence shown here is derived from an EMBL/GenBank/DDBJ whole genome shotgun (WGS) entry which is preliminary data.</text>
</comment>
<dbReference type="RefSeq" id="WP_341399385.1">
    <property type="nucleotide sequence ID" value="NZ_JBBUTI010000007.1"/>
</dbReference>
<gene>
    <name evidence="1" type="ORF">AACH00_12060</name>
</gene>
<evidence type="ECO:0000313" key="2">
    <source>
        <dbReference type="Proteomes" id="UP001379945"/>
    </source>
</evidence>
<name>A0ABU9C5P6_9BURK</name>